<name>A0A9P0JTI8_ACAOB</name>
<dbReference type="EMBL" id="CAKOFQ010006687">
    <property type="protein sequence ID" value="CAH1960189.1"/>
    <property type="molecule type" value="Genomic_DNA"/>
</dbReference>
<comment type="caution">
    <text evidence="5">The sequence shown here is derived from an EMBL/GenBank/DDBJ whole genome shotgun (WGS) entry which is preliminary data.</text>
</comment>
<evidence type="ECO:0000313" key="5">
    <source>
        <dbReference type="EMBL" id="CAH1960189.1"/>
    </source>
</evidence>
<dbReference type="SUPFAM" id="SSF57903">
    <property type="entry name" value="FYVE/PHD zinc finger"/>
    <property type="match status" value="1"/>
</dbReference>
<keyword evidence="1" id="KW-0479">Metal-binding</keyword>
<gene>
    <name evidence="5" type="ORF">ACAOBT_LOCUS3589</name>
</gene>
<evidence type="ECO:0000259" key="4">
    <source>
        <dbReference type="SMART" id="SM00249"/>
    </source>
</evidence>
<dbReference type="GO" id="GO:0008270">
    <property type="term" value="F:zinc ion binding"/>
    <property type="evidence" value="ECO:0007669"/>
    <property type="project" value="UniProtKB-KW"/>
</dbReference>
<dbReference type="SMART" id="SM00249">
    <property type="entry name" value="PHD"/>
    <property type="match status" value="1"/>
</dbReference>
<organism evidence="5 6">
    <name type="scientific">Acanthoscelides obtectus</name>
    <name type="common">Bean weevil</name>
    <name type="synonym">Bruchus obtectus</name>
    <dbReference type="NCBI Taxonomy" id="200917"/>
    <lineage>
        <taxon>Eukaryota</taxon>
        <taxon>Metazoa</taxon>
        <taxon>Ecdysozoa</taxon>
        <taxon>Arthropoda</taxon>
        <taxon>Hexapoda</taxon>
        <taxon>Insecta</taxon>
        <taxon>Pterygota</taxon>
        <taxon>Neoptera</taxon>
        <taxon>Endopterygota</taxon>
        <taxon>Coleoptera</taxon>
        <taxon>Polyphaga</taxon>
        <taxon>Cucujiformia</taxon>
        <taxon>Chrysomeloidea</taxon>
        <taxon>Chrysomelidae</taxon>
        <taxon>Bruchinae</taxon>
        <taxon>Bruchini</taxon>
        <taxon>Acanthoscelides</taxon>
    </lineage>
</organism>
<dbReference type="Gene3D" id="3.30.40.10">
    <property type="entry name" value="Zinc/RING finger domain, C3HC4 (zinc finger)"/>
    <property type="match status" value="1"/>
</dbReference>
<dbReference type="InterPro" id="IPR011011">
    <property type="entry name" value="Znf_FYVE_PHD"/>
</dbReference>
<sequence length="436" mass="48666">MATNCASCHSLVNRSKPGIPCDGFCEQSFHISCVGIPSDVLKVIKTPGLFWYCPTGSQQKKDFDRVFIKIDDKVDTLIADVYNIFSEAKGHLINKVDETLEQTVSQRVPGPSASYANTLKKTVNVIVTPKNNDQSHSATRLRISQSVDPVDNNIRFSQVKNIKYGGILIKCDGSDDANKLKDLASRHLSADYEVKEVRKFNPRLKIVGMSQCIEKEELCTMLKSQNNAFHAESECSVLKVWPTKKSATVYQAILDIDCTTYASVLNQEEVRKLAYTSAVKFDMRNIPESWHRNKEAGADWLAGFLKRNTSSSIRTPDATIAGRASSFNRHNVNEFLLGDIILKLNHNEESQVQEIADPEEHQLDYNMEAIPGIEPRLATTGSMINEHQPGPSNITDFPKNVTQVISLIFSPEAIKPLPKVPPSLQQLSAELENLQY</sequence>
<evidence type="ECO:0000256" key="3">
    <source>
        <dbReference type="ARBA" id="ARBA00022833"/>
    </source>
</evidence>
<dbReference type="InterPro" id="IPR019787">
    <property type="entry name" value="Znf_PHD-finger"/>
</dbReference>
<feature type="domain" description="Zinc finger PHD-type" evidence="4">
    <location>
        <begin position="4"/>
        <end position="57"/>
    </location>
</feature>
<dbReference type="AlphaFoldDB" id="A0A9P0JTI8"/>
<dbReference type="Proteomes" id="UP001152888">
    <property type="component" value="Unassembled WGS sequence"/>
</dbReference>
<evidence type="ECO:0000256" key="2">
    <source>
        <dbReference type="ARBA" id="ARBA00022771"/>
    </source>
</evidence>
<keyword evidence="2" id="KW-0863">Zinc-finger</keyword>
<protein>
    <recommendedName>
        <fullName evidence="4">Zinc finger PHD-type domain-containing protein</fullName>
    </recommendedName>
</protein>
<dbReference type="InterPro" id="IPR013083">
    <property type="entry name" value="Znf_RING/FYVE/PHD"/>
</dbReference>
<evidence type="ECO:0000313" key="6">
    <source>
        <dbReference type="Proteomes" id="UP001152888"/>
    </source>
</evidence>
<proteinExistence type="predicted"/>
<keyword evidence="3" id="KW-0862">Zinc</keyword>
<accession>A0A9P0JTI8</accession>
<keyword evidence="6" id="KW-1185">Reference proteome</keyword>
<dbReference type="CDD" id="cd15489">
    <property type="entry name" value="PHD_SF"/>
    <property type="match status" value="1"/>
</dbReference>
<dbReference type="InterPro" id="IPR001965">
    <property type="entry name" value="Znf_PHD"/>
</dbReference>
<dbReference type="OrthoDB" id="6775559at2759"/>
<evidence type="ECO:0000256" key="1">
    <source>
        <dbReference type="ARBA" id="ARBA00022723"/>
    </source>
</evidence>
<reference evidence="5" key="1">
    <citation type="submission" date="2022-03" db="EMBL/GenBank/DDBJ databases">
        <authorList>
            <person name="Sayadi A."/>
        </authorList>
    </citation>
    <scope>NUCLEOTIDE SEQUENCE</scope>
</reference>
<dbReference type="Pfam" id="PF00628">
    <property type="entry name" value="PHD"/>
    <property type="match status" value="1"/>
</dbReference>